<evidence type="ECO:0000313" key="4">
    <source>
        <dbReference type="EMBL" id="ODQ63200.1"/>
    </source>
</evidence>
<protein>
    <recommendedName>
        <fullName evidence="2">rRNA-processing protein FYV7</fullName>
    </recommendedName>
</protein>
<feature type="region of interest" description="Disordered" evidence="3">
    <location>
        <begin position="1"/>
        <end position="35"/>
    </location>
</feature>
<proteinExistence type="inferred from homology"/>
<dbReference type="OrthoDB" id="2135053at2759"/>
<evidence type="ECO:0000256" key="3">
    <source>
        <dbReference type="SAM" id="MobiDB-lite"/>
    </source>
</evidence>
<accession>A0A1E3PD35</accession>
<feature type="compositionally biased region" description="Low complexity" evidence="3">
    <location>
        <begin position="132"/>
        <end position="142"/>
    </location>
</feature>
<comment type="similarity">
    <text evidence="1">Belongs to the FYV7 family.</text>
</comment>
<feature type="compositionally biased region" description="Basic and acidic residues" evidence="3">
    <location>
        <begin position="57"/>
        <end position="76"/>
    </location>
</feature>
<dbReference type="EMBL" id="KV454415">
    <property type="protein sequence ID" value="ODQ63200.1"/>
    <property type="molecule type" value="Genomic_DNA"/>
</dbReference>
<gene>
    <name evidence="4" type="ORF">NADFUDRAFT_75862</name>
</gene>
<feature type="compositionally biased region" description="Basic and acidic residues" evidence="3">
    <location>
        <begin position="161"/>
        <end position="187"/>
    </location>
</feature>
<dbReference type="Pfam" id="PF08524">
    <property type="entry name" value="rRNA_processing"/>
    <property type="match status" value="1"/>
</dbReference>
<feature type="region of interest" description="Disordered" evidence="3">
    <location>
        <begin position="56"/>
        <end position="80"/>
    </location>
</feature>
<sequence length="207" mass="23688">MVGPFREKAKKSYKPKGSNYNGGIANRHQQKTDDIKRALVHRARIKKKYYQMLESEGLSKDAKDDLPKQSENRYEDGGLDVVAMPGAEDYSESENEFEGEQTQVEVDLDMADSEDEEIGELVGTAIEDNESKVTVVKSSKSKPGSRLSYAERAKLVKQRKKEQSEQREREYQNRQKEKAKKLEAKEKTGYDNGLYLLPRFDLTMHSS</sequence>
<evidence type="ECO:0000313" key="5">
    <source>
        <dbReference type="Proteomes" id="UP000095009"/>
    </source>
</evidence>
<evidence type="ECO:0000256" key="2">
    <source>
        <dbReference type="ARBA" id="ARBA00018780"/>
    </source>
</evidence>
<keyword evidence="5" id="KW-1185">Reference proteome</keyword>
<name>A0A1E3PD35_9ASCO</name>
<dbReference type="InterPro" id="IPR013730">
    <property type="entry name" value="Fyv7/TAP26"/>
</dbReference>
<evidence type="ECO:0000256" key="1">
    <source>
        <dbReference type="ARBA" id="ARBA00006800"/>
    </source>
</evidence>
<dbReference type="Proteomes" id="UP000095009">
    <property type="component" value="Unassembled WGS sequence"/>
</dbReference>
<dbReference type="AlphaFoldDB" id="A0A1E3PD35"/>
<organism evidence="4 5">
    <name type="scientific">Nadsonia fulvescens var. elongata DSM 6958</name>
    <dbReference type="NCBI Taxonomy" id="857566"/>
    <lineage>
        <taxon>Eukaryota</taxon>
        <taxon>Fungi</taxon>
        <taxon>Dikarya</taxon>
        <taxon>Ascomycota</taxon>
        <taxon>Saccharomycotina</taxon>
        <taxon>Dipodascomycetes</taxon>
        <taxon>Dipodascales</taxon>
        <taxon>Dipodascales incertae sedis</taxon>
        <taxon>Nadsonia</taxon>
    </lineage>
</organism>
<reference evidence="4 5" key="1">
    <citation type="journal article" date="2016" name="Proc. Natl. Acad. Sci. U.S.A.">
        <title>Comparative genomics of biotechnologically important yeasts.</title>
        <authorList>
            <person name="Riley R."/>
            <person name="Haridas S."/>
            <person name="Wolfe K.H."/>
            <person name="Lopes M.R."/>
            <person name="Hittinger C.T."/>
            <person name="Goeker M."/>
            <person name="Salamov A.A."/>
            <person name="Wisecaver J.H."/>
            <person name="Long T.M."/>
            <person name="Calvey C.H."/>
            <person name="Aerts A.L."/>
            <person name="Barry K.W."/>
            <person name="Choi C."/>
            <person name="Clum A."/>
            <person name="Coughlan A.Y."/>
            <person name="Deshpande S."/>
            <person name="Douglass A.P."/>
            <person name="Hanson S.J."/>
            <person name="Klenk H.-P."/>
            <person name="LaButti K.M."/>
            <person name="Lapidus A."/>
            <person name="Lindquist E.A."/>
            <person name="Lipzen A.M."/>
            <person name="Meier-Kolthoff J.P."/>
            <person name="Ohm R.A."/>
            <person name="Otillar R.P."/>
            <person name="Pangilinan J.L."/>
            <person name="Peng Y."/>
            <person name="Rokas A."/>
            <person name="Rosa C.A."/>
            <person name="Scheuner C."/>
            <person name="Sibirny A.A."/>
            <person name="Slot J.C."/>
            <person name="Stielow J.B."/>
            <person name="Sun H."/>
            <person name="Kurtzman C.P."/>
            <person name="Blackwell M."/>
            <person name="Grigoriev I.V."/>
            <person name="Jeffries T.W."/>
        </authorList>
    </citation>
    <scope>NUCLEOTIDE SEQUENCE [LARGE SCALE GENOMIC DNA]</scope>
    <source>
        <strain evidence="4 5">DSM 6958</strain>
    </source>
</reference>
<feature type="region of interest" description="Disordered" evidence="3">
    <location>
        <begin position="132"/>
        <end position="187"/>
    </location>
</feature>